<evidence type="ECO:0000256" key="1">
    <source>
        <dbReference type="SAM" id="SignalP"/>
    </source>
</evidence>
<organism evidence="2 3">
    <name type="scientific">Epilithonimonas zeae</name>
    <dbReference type="NCBI Taxonomy" id="1416779"/>
    <lineage>
        <taxon>Bacteria</taxon>
        <taxon>Pseudomonadati</taxon>
        <taxon>Bacteroidota</taxon>
        <taxon>Flavobacteriia</taxon>
        <taxon>Flavobacteriales</taxon>
        <taxon>Weeksellaceae</taxon>
        <taxon>Chryseobacterium group</taxon>
        <taxon>Epilithonimonas</taxon>
    </lineage>
</organism>
<feature type="signal peptide" evidence="1">
    <location>
        <begin position="1"/>
        <end position="19"/>
    </location>
</feature>
<evidence type="ECO:0000313" key="2">
    <source>
        <dbReference type="EMBL" id="SIO30028.1"/>
    </source>
</evidence>
<evidence type="ECO:0000313" key="3">
    <source>
        <dbReference type="Proteomes" id="UP000185207"/>
    </source>
</evidence>
<keyword evidence="3" id="KW-1185">Reference proteome</keyword>
<proteinExistence type="predicted"/>
<keyword evidence="1" id="KW-0732">Signal</keyword>
<feature type="chain" id="PRO_5012319964" description="DUF4919 domain-containing protein" evidence="1">
    <location>
        <begin position="20"/>
        <end position="215"/>
    </location>
</feature>
<gene>
    <name evidence="2" type="ORF">SAMN05444409_2555</name>
</gene>
<reference evidence="3" key="1">
    <citation type="submission" date="2016-11" db="EMBL/GenBank/DDBJ databases">
        <authorList>
            <person name="Varghese N."/>
            <person name="Submissions S."/>
        </authorList>
    </citation>
    <scope>NUCLEOTIDE SEQUENCE [LARGE SCALE GENOMIC DNA]</scope>
    <source>
        <strain evidence="3">DSM 27623</strain>
    </source>
</reference>
<dbReference type="InterPro" id="IPR032578">
    <property type="entry name" value="DUF4919"/>
</dbReference>
<dbReference type="AlphaFoldDB" id="A0A1N6IDB0"/>
<dbReference type="STRING" id="1416779.SAMN05444409_2555"/>
<evidence type="ECO:0008006" key="4">
    <source>
        <dbReference type="Google" id="ProtNLM"/>
    </source>
</evidence>
<dbReference type="RefSeq" id="WP_074235749.1">
    <property type="nucleotide sequence ID" value="NZ_FSRK01000002.1"/>
</dbReference>
<dbReference type="OrthoDB" id="1243060at2"/>
<dbReference type="EMBL" id="FSRK01000002">
    <property type="protein sequence ID" value="SIO30028.1"/>
    <property type="molecule type" value="Genomic_DNA"/>
</dbReference>
<accession>A0A1N6IDB0</accession>
<name>A0A1N6IDB0_9FLAO</name>
<protein>
    <recommendedName>
        <fullName evidence="4">DUF4919 domain-containing protein</fullName>
    </recommendedName>
</protein>
<sequence>MMKQIIAFFSLLLYVSAFCQINTEEIKKKVLENPKTYYYDYLEIFKMEPAKLTQQELNQMYYGSRFIESEYQMRDYNQDYEKIWKLAKLGMSKNKALKIVEDAQTKYNKNPLLKGVALELSYIYKALGNKEKSDLYYLQNDLIDQTIENSGTGKSEDSPICVILAGDMISKISSLPRSSSPSDFKQEMTDLADGSILTTYSVGDSKIYIKLVGGF</sequence>
<dbReference type="Proteomes" id="UP000185207">
    <property type="component" value="Unassembled WGS sequence"/>
</dbReference>
<dbReference type="Pfam" id="PF16266">
    <property type="entry name" value="DUF4919"/>
    <property type="match status" value="1"/>
</dbReference>